<dbReference type="KEGG" id="pyr:P186_1924"/>
<keyword evidence="1" id="KW-0812">Transmembrane</keyword>
<dbReference type="BioCyc" id="PSP1104324:GJSN-1882-MONOMER"/>
<dbReference type="RefSeq" id="WP_014289151.1">
    <property type="nucleotide sequence ID" value="NC_016645.1"/>
</dbReference>
<keyword evidence="1" id="KW-1133">Transmembrane helix</keyword>
<sequence>MDLLQVLLFIPMYVKHGWTALNSPRGRYPGGLAAKAAAVYEALFYIWALTLGLLVPVTALFAVIHFVGVPLYFGGYLSRYSRYGKAYAVFEAAELLYLAALLAAVLLRH</sequence>
<keyword evidence="3" id="KW-1185">Reference proteome</keyword>
<protein>
    <submittedName>
        <fullName evidence="2">Uncharacterized protein</fullName>
    </submittedName>
</protein>
<organism evidence="2 3">
    <name type="scientific">Pyrobaculum ferrireducens</name>
    <dbReference type="NCBI Taxonomy" id="1104324"/>
    <lineage>
        <taxon>Archaea</taxon>
        <taxon>Thermoproteota</taxon>
        <taxon>Thermoprotei</taxon>
        <taxon>Thermoproteales</taxon>
        <taxon>Thermoproteaceae</taxon>
        <taxon>Pyrobaculum</taxon>
    </lineage>
</organism>
<dbReference type="AlphaFoldDB" id="G7VHW6"/>
<dbReference type="GeneID" id="11596417"/>
<evidence type="ECO:0000313" key="2">
    <source>
        <dbReference type="EMBL" id="AET33326.1"/>
    </source>
</evidence>
<gene>
    <name evidence="2" type="ORF">P186_1924</name>
</gene>
<evidence type="ECO:0000256" key="1">
    <source>
        <dbReference type="SAM" id="Phobius"/>
    </source>
</evidence>
<dbReference type="HOGENOM" id="CLU_2230524_0_0_2"/>
<reference evidence="2 3" key="1">
    <citation type="journal article" date="2012" name="J. Bacteriol.">
        <title>Complete genome sequence of strain 1860, a crenarchaeon of the genus pyrobaculum able to grow with various electron acceptors.</title>
        <authorList>
            <person name="Mardanov A.V."/>
            <person name="Gumerov V.M."/>
            <person name="Slobodkina G.B."/>
            <person name="Beletsky A.V."/>
            <person name="Bonch-Osmolovskaya E.A."/>
            <person name="Ravin N.V."/>
            <person name="Skryabin K.G."/>
        </authorList>
    </citation>
    <scope>NUCLEOTIDE SEQUENCE [LARGE SCALE GENOMIC DNA]</scope>
    <source>
        <strain evidence="2 3">1860</strain>
    </source>
</reference>
<dbReference type="STRING" id="1104324.P186_1924"/>
<evidence type="ECO:0000313" key="3">
    <source>
        <dbReference type="Proteomes" id="UP000005867"/>
    </source>
</evidence>
<feature type="transmembrane region" description="Helical" evidence="1">
    <location>
        <begin position="44"/>
        <end position="74"/>
    </location>
</feature>
<proteinExistence type="predicted"/>
<dbReference type="eggNOG" id="arCOG07053">
    <property type="taxonomic scope" value="Archaea"/>
</dbReference>
<name>G7VHW6_9CREN</name>
<dbReference type="Proteomes" id="UP000005867">
    <property type="component" value="Chromosome"/>
</dbReference>
<dbReference type="EMBL" id="CP003098">
    <property type="protein sequence ID" value="AET33326.1"/>
    <property type="molecule type" value="Genomic_DNA"/>
</dbReference>
<accession>G7VHW6</accession>
<feature type="transmembrane region" description="Helical" evidence="1">
    <location>
        <begin position="86"/>
        <end position="107"/>
    </location>
</feature>
<keyword evidence="1" id="KW-0472">Membrane</keyword>